<feature type="region of interest" description="Disordered" evidence="1">
    <location>
        <begin position="327"/>
        <end position="362"/>
    </location>
</feature>
<feature type="compositionally biased region" description="Polar residues" evidence="1">
    <location>
        <begin position="56"/>
        <end position="66"/>
    </location>
</feature>
<dbReference type="EMBL" id="GL876969">
    <property type="protein sequence ID" value="KLU86532.1"/>
    <property type="molecule type" value="Genomic_DNA"/>
</dbReference>
<proteinExistence type="predicted"/>
<evidence type="ECO:0000313" key="4">
    <source>
        <dbReference type="Proteomes" id="UP000011715"/>
    </source>
</evidence>
<evidence type="ECO:0000313" key="3">
    <source>
        <dbReference type="EnsemblFungi" id="MAPG_05544T0"/>
    </source>
</evidence>
<feature type="compositionally biased region" description="Low complexity" evidence="1">
    <location>
        <begin position="78"/>
        <end position="97"/>
    </location>
</feature>
<dbReference type="OrthoDB" id="14339at2759"/>
<dbReference type="eggNOG" id="ENOG502S1UN">
    <property type="taxonomic scope" value="Eukaryota"/>
</dbReference>
<protein>
    <submittedName>
        <fullName evidence="2 3">Uncharacterized protein</fullName>
    </submittedName>
</protein>
<feature type="region of interest" description="Disordered" evidence="1">
    <location>
        <begin position="159"/>
        <end position="178"/>
    </location>
</feature>
<evidence type="ECO:0000256" key="1">
    <source>
        <dbReference type="SAM" id="MobiDB-lite"/>
    </source>
</evidence>
<accession>A0A0C4DZN8</accession>
<dbReference type="VEuPathDB" id="FungiDB:MAPG_05544"/>
<dbReference type="PANTHER" id="PTHR37332:SF1">
    <property type="entry name" value="ELMO DOMAIN-CONTAINING PROTEIN"/>
    <property type="match status" value="1"/>
</dbReference>
<keyword evidence="4" id="KW-1185">Reference proteome</keyword>
<reference evidence="3" key="4">
    <citation type="journal article" date="2015" name="G3 (Bethesda)">
        <title>Genome sequences of three phytopathogenic species of the Magnaporthaceae family of fungi.</title>
        <authorList>
            <person name="Okagaki L.H."/>
            <person name="Nunes C.C."/>
            <person name="Sailsbery J."/>
            <person name="Clay B."/>
            <person name="Brown D."/>
            <person name="John T."/>
            <person name="Oh Y."/>
            <person name="Young N."/>
            <person name="Fitzgerald M."/>
            <person name="Haas B.J."/>
            <person name="Zeng Q."/>
            <person name="Young S."/>
            <person name="Adiconis X."/>
            <person name="Fan L."/>
            <person name="Levin J.Z."/>
            <person name="Mitchell T.K."/>
            <person name="Okubara P.A."/>
            <person name="Farman M.L."/>
            <person name="Kohn L.M."/>
            <person name="Birren B."/>
            <person name="Ma L.-J."/>
            <person name="Dean R.A."/>
        </authorList>
    </citation>
    <scope>NUCLEOTIDE SEQUENCE</scope>
    <source>
        <strain evidence="3">ATCC 64411 / 73-15</strain>
    </source>
</reference>
<feature type="compositionally biased region" description="Polar residues" evidence="1">
    <location>
        <begin position="14"/>
        <end position="35"/>
    </location>
</feature>
<dbReference type="EMBL" id="ADBL01001322">
    <property type="status" value="NOT_ANNOTATED_CDS"/>
    <property type="molecule type" value="Genomic_DNA"/>
</dbReference>
<dbReference type="AlphaFoldDB" id="A0A0C4DZN8"/>
<organism evidence="3 4">
    <name type="scientific">Magnaporthiopsis poae (strain ATCC 64411 / 73-15)</name>
    <name type="common">Kentucky bluegrass fungus</name>
    <name type="synonym">Magnaporthe poae</name>
    <dbReference type="NCBI Taxonomy" id="644358"/>
    <lineage>
        <taxon>Eukaryota</taxon>
        <taxon>Fungi</taxon>
        <taxon>Dikarya</taxon>
        <taxon>Ascomycota</taxon>
        <taxon>Pezizomycotina</taxon>
        <taxon>Sordariomycetes</taxon>
        <taxon>Sordariomycetidae</taxon>
        <taxon>Magnaporthales</taxon>
        <taxon>Magnaporthaceae</taxon>
        <taxon>Magnaporthiopsis</taxon>
    </lineage>
</organism>
<dbReference type="EnsemblFungi" id="MAPG_05544T0">
    <property type="protein sequence ID" value="MAPG_05544T0"/>
    <property type="gene ID" value="MAPG_05544"/>
</dbReference>
<reference evidence="2" key="1">
    <citation type="submission" date="2010-05" db="EMBL/GenBank/DDBJ databases">
        <title>The Genome Sequence of Magnaporthe poae strain ATCC 64411.</title>
        <authorList>
            <consortium name="The Broad Institute Genome Sequencing Platform"/>
            <consortium name="Broad Institute Genome Sequencing Center for Infectious Disease"/>
            <person name="Ma L.-J."/>
            <person name="Dead R."/>
            <person name="Young S."/>
            <person name="Zeng Q."/>
            <person name="Koehrsen M."/>
            <person name="Alvarado L."/>
            <person name="Berlin A."/>
            <person name="Chapman S.B."/>
            <person name="Chen Z."/>
            <person name="Freedman E."/>
            <person name="Gellesch M."/>
            <person name="Goldberg J."/>
            <person name="Griggs A."/>
            <person name="Gujja S."/>
            <person name="Heilman E.R."/>
            <person name="Heiman D."/>
            <person name="Hepburn T."/>
            <person name="Howarth C."/>
            <person name="Jen D."/>
            <person name="Larson L."/>
            <person name="Mehta T."/>
            <person name="Neiman D."/>
            <person name="Pearson M."/>
            <person name="Roberts A."/>
            <person name="Saif S."/>
            <person name="Shea T."/>
            <person name="Shenoy N."/>
            <person name="Sisk P."/>
            <person name="Stolte C."/>
            <person name="Sykes S."/>
            <person name="Walk T."/>
            <person name="White J."/>
            <person name="Yandava C."/>
            <person name="Haas B."/>
            <person name="Nusbaum C."/>
            <person name="Birren B."/>
        </authorList>
    </citation>
    <scope>NUCLEOTIDE SEQUENCE</scope>
    <source>
        <strain evidence="2">ATCC 64411</strain>
    </source>
</reference>
<feature type="compositionally biased region" description="Gly residues" evidence="1">
    <location>
        <begin position="338"/>
        <end position="360"/>
    </location>
</feature>
<dbReference type="PANTHER" id="PTHR37332">
    <property type="entry name" value="EXPRESSED PROTEIN"/>
    <property type="match status" value="1"/>
</dbReference>
<sequence>MFQIAGRDTARVGATSNFSFPQNAYSPPATQTASFLQRPASPLPPPSPVHKSRPSTSDPTESSGQTDQHKHARDRRPSFSLSRRPSFARLRRGSTSNGSGGDGAGGGGRNGFFVVTDHSTPPSLPDNAALAAHTTTQRDPGPSPPLSADSFSRMLTRTAPSSANGYAPSQLAPSLSGTTVQGESSLVHQHIHDMANKRISTLDYLRKAHEGRVYWFNTLLFDKPDLARLPYFDSRKLARRATNYLLLGLSLPAVIDLNSSTPFEFLRSLNILLGEFETFQNLHSENGTSGASSLSRARIPNMFRRGNQGAKARRTSGANDIGYAYETSSESNSAPTGVFGGGGGPGVESGGGSGGEGAEGGNTSVLAFAAHDTDLLPGEEYTHLLTPSLPFDPDFFETFATLCDVLIDCYTRLLSLLPSPRECNQSIAELFSKADARIRKIIIQGVVKEFEDSSRSGVKNEVANVGKVVLGGLM</sequence>
<reference evidence="4" key="2">
    <citation type="submission" date="2010-05" db="EMBL/GenBank/DDBJ databases">
        <title>The genome sequence of Magnaporthe poae strain ATCC 64411.</title>
        <authorList>
            <person name="Ma L.-J."/>
            <person name="Dead R."/>
            <person name="Young S."/>
            <person name="Zeng Q."/>
            <person name="Koehrsen M."/>
            <person name="Alvarado L."/>
            <person name="Berlin A."/>
            <person name="Chapman S.B."/>
            <person name="Chen Z."/>
            <person name="Freedman E."/>
            <person name="Gellesch M."/>
            <person name="Goldberg J."/>
            <person name="Griggs A."/>
            <person name="Gujja S."/>
            <person name="Heilman E.R."/>
            <person name="Heiman D."/>
            <person name="Hepburn T."/>
            <person name="Howarth C."/>
            <person name="Jen D."/>
            <person name="Larson L."/>
            <person name="Mehta T."/>
            <person name="Neiman D."/>
            <person name="Pearson M."/>
            <person name="Roberts A."/>
            <person name="Saif S."/>
            <person name="Shea T."/>
            <person name="Shenoy N."/>
            <person name="Sisk P."/>
            <person name="Stolte C."/>
            <person name="Sykes S."/>
            <person name="Walk T."/>
            <person name="White J."/>
            <person name="Yandava C."/>
            <person name="Haas B."/>
            <person name="Nusbaum C."/>
            <person name="Birren B."/>
        </authorList>
    </citation>
    <scope>NUCLEOTIDE SEQUENCE [LARGE SCALE GENOMIC DNA]</scope>
    <source>
        <strain evidence="4">ATCC 64411 / 73-15</strain>
    </source>
</reference>
<feature type="region of interest" description="Disordered" evidence="1">
    <location>
        <begin position="1"/>
        <end position="127"/>
    </location>
</feature>
<name>A0A0C4DZN8_MAGP6</name>
<reference evidence="3" key="5">
    <citation type="submission" date="2015-06" db="UniProtKB">
        <authorList>
            <consortium name="EnsemblFungi"/>
        </authorList>
    </citation>
    <scope>IDENTIFICATION</scope>
    <source>
        <strain evidence="3">ATCC 64411</strain>
    </source>
</reference>
<feature type="compositionally biased region" description="Gly residues" evidence="1">
    <location>
        <begin position="98"/>
        <end position="110"/>
    </location>
</feature>
<dbReference type="OMA" id="ATHPNMW"/>
<evidence type="ECO:0000313" key="2">
    <source>
        <dbReference type="EMBL" id="KLU86532.1"/>
    </source>
</evidence>
<dbReference type="Proteomes" id="UP000011715">
    <property type="component" value="Unassembled WGS sequence"/>
</dbReference>
<reference evidence="2" key="3">
    <citation type="submission" date="2011-03" db="EMBL/GenBank/DDBJ databases">
        <title>Annotation of Magnaporthe poae ATCC 64411.</title>
        <authorList>
            <person name="Ma L.-J."/>
            <person name="Dead R."/>
            <person name="Young S.K."/>
            <person name="Zeng Q."/>
            <person name="Gargeya S."/>
            <person name="Fitzgerald M."/>
            <person name="Haas B."/>
            <person name="Abouelleil A."/>
            <person name="Alvarado L."/>
            <person name="Arachchi H.M."/>
            <person name="Berlin A."/>
            <person name="Brown A."/>
            <person name="Chapman S.B."/>
            <person name="Chen Z."/>
            <person name="Dunbar C."/>
            <person name="Freedman E."/>
            <person name="Gearin G."/>
            <person name="Gellesch M."/>
            <person name="Goldberg J."/>
            <person name="Griggs A."/>
            <person name="Gujja S."/>
            <person name="Heiman D."/>
            <person name="Howarth C."/>
            <person name="Larson L."/>
            <person name="Lui A."/>
            <person name="MacDonald P.J.P."/>
            <person name="Mehta T."/>
            <person name="Montmayeur A."/>
            <person name="Murphy C."/>
            <person name="Neiman D."/>
            <person name="Pearson M."/>
            <person name="Priest M."/>
            <person name="Roberts A."/>
            <person name="Saif S."/>
            <person name="Shea T."/>
            <person name="Shenoy N."/>
            <person name="Sisk P."/>
            <person name="Stolte C."/>
            <person name="Sykes S."/>
            <person name="Yandava C."/>
            <person name="Wortman J."/>
            <person name="Nusbaum C."/>
            <person name="Birren B."/>
        </authorList>
    </citation>
    <scope>NUCLEOTIDE SEQUENCE</scope>
    <source>
        <strain evidence="2">ATCC 64411</strain>
    </source>
</reference>
<gene>
    <name evidence="2" type="ORF">MAPG_05544</name>
</gene>